<accession>A0A438IMI8</accession>
<dbReference type="AlphaFoldDB" id="A0A438IMI8"/>
<evidence type="ECO:0000256" key="1">
    <source>
        <dbReference type="SAM" id="MobiDB-lite"/>
    </source>
</evidence>
<reference evidence="3 4" key="1">
    <citation type="journal article" date="2018" name="PLoS Genet.">
        <title>Population sequencing reveals clonal diversity and ancestral inbreeding in the grapevine cultivar Chardonnay.</title>
        <authorList>
            <person name="Roach M.J."/>
            <person name="Johnson D.L."/>
            <person name="Bohlmann J."/>
            <person name="van Vuuren H.J."/>
            <person name="Jones S.J."/>
            <person name="Pretorius I.S."/>
            <person name="Schmidt S.A."/>
            <person name="Borneman A.R."/>
        </authorList>
    </citation>
    <scope>NUCLEOTIDE SEQUENCE [LARGE SCALE GENOMIC DNA]</scope>
    <source>
        <strain evidence="4">cv. Chardonnay</strain>
        <tissue evidence="3">Leaf</tissue>
    </source>
</reference>
<dbReference type="EMBL" id="QGNW01000097">
    <property type="protein sequence ID" value="RVW97932.1"/>
    <property type="molecule type" value="Genomic_DNA"/>
</dbReference>
<dbReference type="Pfam" id="PF13976">
    <property type="entry name" value="gag_pre-integrs"/>
    <property type="match status" value="1"/>
</dbReference>
<gene>
    <name evidence="3" type="ORF">CK203_021222</name>
</gene>
<evidence type="ECO:0000313" key="4">
    <source>
        <dbReference type="Proteomes" id="UP000288805"/>
    </source>
</evidence>
<proteinExistence type="predicted"/>
<evidence type="ECO:0000313" key="3">
    <source>
        <dbReference type="EMBL" id="RVW97932.1"/>
    </source>
</evidence>
<feature type="region of interest" description="Disordered" evidence="1">
    <location>
        <begin position="1"/>
        <end position="57"/>
    </location>
</feature>
<evidence type="ECO:0000259" key="2">
    <source>
        <dbReference type="Pfam" id="PF13976"/>
    </source>
</evidence>
<protein>
    <recommendedName>
        <fullName evidence="2">GAG-pre-integrase domain-containing protein</fullName>
    </recommendedName>
</protein>
<dbReference type="Proteomes" id="UP000288805">
    <property type="component" value="Unassembled WGS sequence"/>
</dbReference>
<dbReference type="InterPro" id="IPR025724">
    <property type="entry name" value="GAG-pre-integrase_dom"/>
</dbReference>
<sequence>MEEGVRNIPGDERDCRRRRSLRLVTAEDPTKRTPHRKKRERRDQSAPQSRLTRKAYAFQPPPALTAAPFLGRDLCVPWEGLYHLTSPSSPAACISTNAPLLIHSRLGHPSLSKFQKMVPRFSTLSSLACESCQLGKHTRVSFLKRLNNRAKTSSPPRLQNVSSWDTLDFRRVIVVIPLTLIVIFSPLMSPLRTLHSSHPLNLFPFLKYSLPYISPLSDALSHHLQVYHRRHRVVAPPPLQLRYLMTHFLSH</sequence>
<name>A0A438IMI8_VITVI</name>
<organism evidence="3 4">
    <name type="scientific">Vitis vinifera</name>
    <name type="common">Grape</name>
    <dbReference type="NCBI Taxonomy" id="29760"/>
    <lineage>
        <taxon>Eukaryota</taxon>
        <taxon>Viridiplantae</taxon>
        <taxon>Streptophyta</taxon>
        <taxon>Embryophyta</taxon>
        <taxon>Tracheophyta</taxon>
        <taxon>Spermatophyta</taxon>
        <taxon>Magnoliopsida</taxon>
        <taxon>eudicotyledons</taxon>
        <taxon>Gunneridae</taxon>
        <taxon>Pentapetalae</taxon>
        <taxon>rosids</taxon>
        <taxon>Vitales</taxon>
        <taxon>Vitaceae</taxon>
        <taxon>Viteae</taxon>
        <taxon>Vitis</taxon>
    </lineage>
</organism>
<feature type="domain" description="GAG-pre-integrase" evidence="2">
    <location>
        <begin position="80"/>
        <end position="137"/>
    </location>
</feature>
<comment type="caution">
    <text evidence="3">The sequence shown here is derived from an EMBL/GenBank/DDBJ whole genome shotgun (WGS) entry which is preliminary data.</text>
</comment>